<comment type="caution">
    <text evidence="1">The sequence shown here is derived from an EMBL/GenBank/DDBJ whole genome shotgun (WGS) entry which is preliminary data.</text>
</comment>
<protein>
    <recommendedName>
        <fullName evidence="2">DUF2442 domain-containing protein</fullName>
    </recommendedName>
</protein>
<proteinExistence type="predicted"/>
<organism evidence="1">
    <name type="scientific">hydrocarbon metagenome</name>
    <dbReference type="NCBI Taxonomy" id="938273"/>
    <lineage>
        <taxon>unclassified sequences</taxon>
        <taxon>metagenomes</taxon>
        <taxon>ecological metagenomes</taxon>
    </lineage>
</organism>
<evidence type="ECO:0000313" key="1">
    <source>
        <dbReference type="EMBL" id="KUG04053.1"/>
    </source>
</evidence>
<dbReference type="AlphaFoldDB" id="A0A0W8E626"/>
<dbReference type="EMBL" id="LNQE01001861">
    <property type="protein sequence ID" value="KUG04053.1"/>
    <property type="molecule type" value="Genomic_DNA"/>
</dbReference>
<evidence type="ECO:0008006" key="2">
    <source>
        <dbReference type="Google" id="ProtNLM"/>
    </source>
</evidence>
<gene>
    <name evidence="1" type="ORF">ASZ90_018579</name>
</gene>
<dbReference type="SUPFAM" id="SSF143880">
    <property type="entry name" value="NE0471 N-terminal domain-like"/>
    <property type="match status" value="1"/>
</dbReference>
<accession>A0A0W8E626</accession>
<name>A0A0W8E626_9ZZZZ</name>
<dbReference type="InterPro" id="IPR036782">
    <property type="entry name" value="NE0471-like_N"/>
</dbReference>
<dbReference type="Gene3D" id="3.30.2020.10">
    <property type="entry name" value="NE0471-like N-terminal domain"/>
    <property type="match status" value="1"/>
</dbReference>
<sequence length="83" mass="9614">MCHIKKVIPRNDYHLEVQLDNGCIVILNLKSRLGTVRFGMISDMDLFQRAATDGSYIRWGNKVEISVREVFQLAEKAELYKEV</sequence>
<reference evidence="1" key="1">
    <citation type="journal article" date="2015" name="Proc. Natl. Acad. Sci. U.S.A.">
        <title>Networks of energetic and metabolic interactions define dynamics in microbial communities.</title>
        <authorList>
            <person name="Embree M."/>
            <person name="Liu J.K."/>
            <person name="Al-Bassam M.M."/>
            <person name="Zengler K."/>
        </authorList>
    </citation>
    <scope>NUCLEOTIDE SEQUENCE</scope>
</reference>